<evidence type="ECO:0000256" key="1">
    <source>
        <dbReference type="SAM" id="MobiDB-lite"/>
    </source>
</evidence>
<evidence type="ECO:0000313" key="2">
    <source>
        <dbReference type="EMBL" id="AMO38618.1"/>
    </source>
</evidence>
<feature type="compositionally biased region" description="Polar residues" evidence="1">
    <location>
        <begin position="39"/>
        <end position="51"/>
    </location>
</feature>
<dbReference type="STRING" id="1134435.AC731_017695"/>
<dbReference type="EMBL" id="CP014646">
    <property type="protein sequence ID" value="AMO38618.1"/>
    <property type="molecule type" value="Genomic_DNA"/>
</dbReference>
<evidence type="ECO:0000313" key="3">
    <source>
        <dbReference type="Proteomes" id="UP000036902"/>
    </source>
</evidence>
<keyword evidence="2" id="KW-0378">Hydrolase</keyword>
<feature type="region of interest" description="Disordered" evidence="1">
    <location>
        <begin position="69"/>
        <end position="102"/>
    </location>
</feature>
<keyword evidence="3" id="KW-1185">Reference proteome</keyword>
<organism evidence="2 3">
    <name type="scientific">Thauera humireducens</name>
    <dbReference type="NCBI Taxonomy" id="1134435"/>
    <lineage>
        <taxon>Bacteria</taxon>
        <taxon>Pseudomonadati</taxon>
        <taxon>Pseudomonadota</taxon>
        <taxon>Betaproteobacteria</taxon>
        <taxon>Rhodocyclales</taxon>
        <taxon>Zoogloeaceae</taxon>
        <taxon>Thauera</taxon>
    </lineage>
</organism>
<dbReference type="Proteomes" id="UP000036902">
    <property type="component" value="Chromosome"/>
</dbReference>
<proteinExistence type="predicted"/>
<dbReference type="GO" id="GO:0016787">
    <property type="term" value="F:hydrolase activity"/>
    <property type="evidence" value="ECO:0007669"/>
    <property type="project" value="UniProtKB-KW"/>
</dbReference>
<feature type="compositionally biased region" description="Basic and acidic residues" evidence="1">
    <location>
        <begin position="69"/>
        <end position="84"/>
    </location>
</feature>
<protein>
    <submittedName>
        <fullName evidence="2">Hydrolase</fullName>
    </submittedName>
</protein>
<accession>A0A127K9G5</accession>
<dbReference type="KEGG" id="thu:AC731_017695"/>
<gene>
    <name evidence="2" type="ORF">AC731_017695</name>
</gene>
<sequence length="102" mass="10812">MQRRLIHLGGGLAVAVTLVSGVQAESSSPSSPAHPALGATQSAPPSEQSKPQVLPVYRSPLNEYRSYRVDEPLRSWKDANDEAGRLGGHMGHLTPSAEGGER</sequence>
<feature type="region of interest" description="Disordered" evidence="1">
    <location>
        <begin position="21"/>
        <end position="57"/>
    </location>
</feature>
<dbReference type="AlphaFoldDB" id="A0A127K9G5"/>
<name>A0A127K9G5_9RHOO</name>
<dbReference type="RefSeq" id="WP_048708143.1">
    <property type="nucleotide sequence ID" value="NZ_CP014646.1"/>
</dbReference>
<reference evidence="3" key="1">
    <citation type="submission" date="2016-03" db="EMBL/GenBank/DDBJ databases">
        <authorList>
            <person name="Ma C."/>
            <person name="Zhou S."/>
            <person name="Yang G."/>
        </authorList>
    </citation>
    <scope>NUCLEOTIDE SEQUENCE [LARGE SCALE GENOMIC DNA]</scope>
    <source>
        <strain evidence="3">SgZ-1</strain>
    </source>
</reference>